<dbReference type="InterPro" id="IPR002125">
    <property type="entry name" value="CMP_dCMP_dom"/>
</dbReference>
<comment type="catalytic activity">
    <reaction evidence="12">
        <text>5-amino-6-(5-phospho-D-ribitylamino)uracil + NADP(+) = 5-amino-6-(5-phospho-D-ribosylamino)uracil + NADPH + H(+)</text>
        <dbReference type="Rhea" id="RHEA:17845"/>
        <dbReference type="ChEBI" id="CHEBI:15378"/>
        <dbReference type="ChEBI" id="CHEBI:57783"/>
        <dbReference type="ChEBI" id="CHEBI:58349"/>
        <dbReference type="ChEBI" id="CHEBI:58421"/>
        <dbReference type="ChEBI" id="CHEBI:58453"/>
        <dbReference type="EC" id="1.1.1.193"/>
    </reaction>
</comment>
<dbReference type="SUPFAM" id="SSF53927">
    <property type="entry name" value="Cytidine deaminase-like"/>
    <property type="match status" value="1"/>
</dbReference>
<evidence type="ECO:0000256" key="10">
    <source>
        <dbReference type="ARBA" id="ARBA00023002"/>
    </source>
</evidence>
<dbReference type="Gene3D" id="3.40.430.10">
    <property type="entry name" value="Dihydrofolate Reductase, subunit A"/>
    <property type="match status" value="1"/>
</dbReference>
<keyword evidence="12" id="KW-0378">Hydrolase</keyword>
<keyword evidence="7 12" id="KW-0479">Metal-binding</keyword>
<keyword evidence="8 12" id="KW-0862">Zinc</keyword>
<keyword evidence="15" id="KW-1185">Reference proteome</keyword>
<dbReference type="PANTHER" id="PTHR38011">
    <property type="entry name" value="DIHYDROFOLATE REDUCTASE FAMILY PROTEIN (AFU_ORTHOLOGUE AFUA_8G06820)"/>
    <property type="match status" value="1"/>
</dbReference>
<evidence type="ECO:0000256" key="3">
    <source>
        <dbReference type="ARBA" id="ARBA00004910"/>
    </source>
</evidence>
<evidence type="ECO:0000256" key="11">
    <source>
        <dbReference type="ARBA" id="ARBA00023268"/>
    </source>
</evidence>
<protein>
    <recommendedName>
        <fullName evidence="12">Riboflavin biosynthesis protein RibD</fullName>
    </recommendedName>
    <domain>
        <recommendedName>
            <fullName evidence="12">Diaminohydroxyphosphoribosylaminopyrimidine deaminase</fullName>
            <shortName evidence="12">DRAP deaminase</shortName>
            <ecNumber evidence="12">3.5.4.26</ecNumber>
        </recommendedName>
        <alternativeName>
            <fullName evidence="12">Riboflavin-specific deaminase</fullName>
        </alternativeName>
    </domain>
    <domain>
        <recommendedName>
            <fullName evidence="12">5-amino-6-(5-phosphoribosylamino)uracil reductase</fullName>
            <ecNumber evidence="12">1.1.1.193</ecNumber>
        </recommendedName>
        <alternativeName>
            <fullName evidence="12">HTP reductase</fullName>
        </alternativeName>
    </domain>
</protein>
<keyword evidence="9 12" id="KW-0521">NADP</keyword>
<comment type="caution">
    <text evidence="14">The sequence shown here is derived from an EMBL/GenBank/DDBJ whole genome shotgun (WGS) entry which is preliminary data.</text>
</comment>
<comment type="catalytic activity">
    <reaction evidence="12">
        <text>2,5-diamino-6-hydroxy-4-(5-phosphoribosylamino)-pyrimidine + H2O + H(+) = 5-amino-6-(5-phospho-D-ribosylamino)uracil + NH4(+)</text>
        <dbReference type="Rhea" id="RHEA:21868"/>
        <dbReference type="ChEBI" id="CHEBI:15377"/>
        <dbReference type="ChEBI" id="CHEBI:15378"/>
        <dbReference type="ChEBI" id="CHEBI:28938"/>
        <dbReference type="ChEBI" id="CHEBI:58453"/>
        <dbReference type="ChEBI" id="CHEBI:58614"/>
        <dbReference type="EC" id="3.5.4.26"/>
    </reaction>
</comment>
<reference evidence="14 15" key="1">
    <citation type="journal article" date="2019" name="Int. J. Syst. Evol. Microbiol.">
        <title>The Global Catalogue of Microorganisms (GCM) 10K type strain sequencing project: providing services to taxonomists for standard genome sequencing and annotation.</title>
        <authorList>
            <consortium name="The Broad Institute Genomics Platform"/>
            <consortium name="The Broad Institute Genome Sequencing Center for Infectious Disease"/>
            <person name="Wu L."/>
            <person name="Ma J."/>
        </authorList>
    </citation>
    <scope>NUCLEOTIDE SEQUENCE [LARGE SCALE GENOMIC DNA]</scope>
    <source>
        <strain evidence="14 15">JCM 15974</strain>
    </source>
</reference>
<comment type="pathway">
    <text evidence="3 12">Cofactor biosynthesis; riboflavin biosynthesis; 5-amino-6-(D-ribitylamino)uracil from GTP: step 3/4.</text>
</comment>
<evidence type="ECO:0000256" key="8">
    <source>
        <dbReference type="ARBA" id="ARBA00022833"/>
    </source>
</evidence>
<proteinExistence type="inferred from homology"/>
<evidence type="ECO:0000256" key="2">
    <source>
        <dbReference type="ARBA" id="ARBA00004882"/>
    </source>
</evidence>
<evidence type="ECO:0000313" key="14">
    <source>
        <dbReference type="EMBL" id="GAA0719299.1"/>
    </source>
</evidence>
<dbReference type="InterPro" id="IPR002734">
    <property type="entry name" value="RibDG_C"/>
</dbReference>
<dbReference type="InterPro" id="IPR016192">
    <property type="entry name" value="APOBEC/CMP_deaminase_Zn-bd"/>
</dbReference>
<dbReference type="PIRSF" id="PIRSF006769">
    <property type="entry name" value="RibD"/>
    <property type="match status" value="1"/>
</dbReference>
<comment type="cofactor">
    <cofactor evidence="12">
        <name>Zn(2+)</name>
        <dbReference type="ChEBI" id="CHEBI:29105"/>
    </cofactor>
    <text evidence="12">Binds 1 zinc ion.</text>
</comment>
<dbReference type="PROSITE" id="PS51747">
    <property type="entry name" value="CYT_DCMP_DEAMINASES_2"/>
    <property type="match status" value="1"/>
</dbReference>
<dbReference type="EC" id="1.1.1.193" evidence="12"/>
<dbReference type="InterPro" id="IPR016193">
    <property type="entry name" value="Cytidine_deaminase-like"/>
</dbReference>
<comment type="similarity">
    <text evidence="5 12">In the C-terminal section; belongs to the HTP reductase family.</text>
</comment>
<evidence type="ECO:0000259" key="13">
    <source>
        <dbReference type="PROSITE" id="PS51747"/>
    </source>
</evidence>
<dbReference type="EC" id="3.5.4.26" evidence="12"/>
<name>A0ABN1IQF2_9FLAO</name>
<evidence type="ECO:0000256" key="9">
    <source>
        <dbReference type="ARBA" id="ARBA00022857"/>
    </source>
</evidence>
<keyword evidence="6 12" id="KW-0686">Riboflavin biosynthesis</keyword>
<dbReference type="PANTHER" id="PTHR38011:SF7">
    <property type="entry name" value="2,5-DIAMINO-6-RIBOSYLAMINO-4(3H)-PYRIMIDINONE 5'-PHOSPHATE REDUCTASE"/>
    <property type="match status" value="1"/>
</dbReference>
<dbReference type="Pfam" id="PF00383">
    <property type="entry name" value="dCMP_cyt_deam_1"/>
    <property type="match status" value="1"/>
</dbReference>
<dbReference type="InterPro" id="IPR050765">
    <property type="entry name" value="Riboflavin_Biosynth_HTPR"/>
</dbReference>
<comment type="similarity">
    <text evidence="4 12">In the N-terminal section; belongs to the cytidine and deoxycytidylate deaminase family.</text>
</comment>
<dbReference type="SUPFAM" id="SSF53597">
    <property type="entry name" value="Dihydrofolate reductase-like"/>
    <property type="match status" value="1"/>
</dbReference>
<evidence type="ECO:0000256" key="7">
    <source>
        <dbReference type="ARBA" id="ARBA00022723"/>
    </source>
</evidence>
<dbReference type="InterPro" id="IPR024072">
    <property type="entry name" value="DHFR-like_dom_sf"/>
</dbReference>
<dbReference type="NCBIfam" id="TIGR00326">
    <property type="entry name" value="eubact_ribD"/>
    <property type="match status" value="1"/>
</dbReference>
<comment type="pathway">
    <text evidence="2 12">Cofactor biosynthesis; riboflavin biosynthesis; 5-amino-6-(D-ribitylamino)uracil from GTP: step 2/4.</text>
</comment>
<dbReference type="InterPro" id="IPR004794">
    <property type="entry name" value="Eubact_RibD"/>
</dbReference>
<evidence type="ECO:0000256" key="4">
    <source>
        <dbReference type="ARBA" id="ARBA00005259"/>
    </source>
</evidence>
<evidence type="ECO:0000256" key="1">
    <source>
        <dbReference type="ARBA" id="ARBA00002151"/>
    </source>
</evidence>
<gene>
    <name evidence="14" type="primary">ribD</name>
    <name evidence="14" type="ORF">GCM10009430_18190</name>
</gene>
<accession>A0ABN1IQF2</accession>
<dbReference type="EMBL" id="BAAAGE010000002">
    <property type="protein sequence ID" value="GAA0719299.1"/>
    <property type="molecule type" value="Genomic_DNA"/>
</dbReference>
<dbReference type="Proteomes" id="UP001501758">
    <property type="component" value="Unassembled WGS sequence"/>
</dbReference>
<evidence type="ECO:0000256" key="12">
    <source>
        <dbReference type="PIRNR" id="PIRNR006769"/>
    </source>
</evidence>
<dbReference type="Pfam" id="PF01872">
    <property type="entry name" value="RibD_C"/>
    <property type="match status" value="1"/>
</dbReference>
<keyword evidence="10 12" id="KW-0560">Oxidoreductase</keyword>
<organism evidence="14 15">
    <name type="scientific">Aquimarina litoralis</name>
    <dbReference type="NCBI Taxonomy" id="584605"/>
    <lineage>
        <taxon>Bacteria</taxon>
        <taxon>Pseudomonadati</taxon>
        <taxon>Bacteroidota</taxon>
        <taxon>Flavobacteriia</taxon>
        <taxon>Flavobacteriales</taxon>
        <taxon>Flavobacteriaceae</taxon>
        <taxon>Aquimarina</taxon>
    </lineage>
</organism>
<evidence type="ECO:0000313" key="15">
    <source>
        <dbReference type="Proteomes" id="UP001501758"/>
    </source>
</evidence>
<dbReference type="Gene3D" id="3.40.140.10">
    <property type="entry name" value="Cytidine Deaminase, domain 2"/>
    <property type="match status" value="1"/>
</dbReference>
<comment type="function">
    <text evidence="1 12">Converts 2,5-diamino-6-(ribosylamino)-4(3h)-pyrimidinone 5'-phosphate into 5-amino-6-(ribosylamino)-2,4(1h,3h)-pyrimidinedione 5'-phosphate.</text>
</comment>
<evidence type="ECO:0000256" key="6">
    <source>
        <dbReference type="ARBA" id="ARBA00022619"/>
    </source>
</evidence>
<dbReference type="RefSeq" id="WP_343912023.1">
    <property type="nucleotide sequence ID" value="NZ_BAAAGE010000002.1"/>
</dbReference>
<dbReference type="PROSITE" id="PS00903">
    <property type="entry name" value="CYT_DCMP_DEAMINASES_1"/>
    <property type="match status" value="1"/>
</dbReference>
<keyword evidence="11" id="KW-0511">Multifunctional enzyme</keyword>
<evidence type="ECO:0000256" key="5">
    <source>
        <dbReference type="ARBA" id="ARBA00007417"/>
    </source>
</evidence>
<feature type="domain" description="CMP/dCMP-type deaminase" evidence="13">
    <location>
        <begin position="1"/>
        <end position="119"/>
    </location>
</feature>
<dbReference type="CDD" id="cd01284">
    <property type="entry name" value="Riboflavin_deaminase-reductase"/>
    <property type="match status" value="1"/>
</dbReference>
<sequence>MQRCIQIGKNALGYARPNPMVGCVIVHNEHIIGEGFTSTYGGNHAEVNAVNSVKDKSLLKEASLYVTLEPCSHFGKTPPCSDMIIRNQIPKVFIGTIDTHSKVAGRGIEKLKKAGCEVMVGVLEDECRKHHKRFFTYHNKKRPYIILKWAQTQDGFIAPEKSSERAPVWITNSNSRQLVHKWRAEEQAILVGNKTVIEDNAKLTTRDWSGHHPVRVLIDLYNKTPIDSSILDKTVKTIVITSKNNINKNSSNLIYETIEPGKQITTDICKILHKHEIQSVIIEGGSFTIQSFIDENLWDEARIFKGTTDFSKGTIAPKIHGKLTSSEKILNDTLSIYINDHNNHF</sequence>